<reference evidence="3" key="1">
    <citation type="submission" date="2019-12" db="EMBL/GenBank/DDBJ databases">
        <title>Complete and draft genome sequences of new strains and members of some known species of the genus Rathayibacter isolated from plants.</title>
        <authorList>
            <person name="Tarlachkov S.V."/>
            <person name="Starodumova I.P."/>
            <person name="Dorofeeva L.V."/>
            <person name="Prisyazhnaya N.V."/>
            <person name="Leyn S."/>
            <person name="Zlamal J."/>
            <person name="Elan M."/>
            <person name="Osterman A.L."/>
            <person name="Nadler S."/>
            <person name="Subbotin S.A."/>
            <person name="Evtushenko L.I."/>
        </authorList>
    </citation>
    <scope>NUCLEOTIDE SEQUENCE [LARGE SCALE GENOMIC DNA]</scope>
    <source>
        <strain evidence="3">VKM Ac-2802</strain>
    </source>
</reference>
<keyword evidence="3" id="KW-1185">Reference proteome</keyword>
<accession>A0ABX6H271</accession>
<organism evidence="2 3">
    <name type="scientific">Rathayibacter festucae</name>
    <dbReference type="NCBI Taxonomy" id="110937"/>
    <lineage>
        <taxon>Bacteria</taxon>
        <taxon>Bacillati</taxon>
        <taxon>Actinomycetota</taxon>
        <taxon>Actinomycetes</taxon>
        <taxon>Micrococcales</taxon>
        <taxon>Microbacteriaceae</taxon>
        <taxon>Rathayibacter</taxon>
    </lineage>
</organism>
<evidence type="ECO:0000259" key="1">
    <source>
        <dbReference type="Pfam" id="PF04480"/>
    </source>
</evidence>
<feature type="domain" description="DUF559" evidence="1">
    <location>
        <begin position="224"/>
        <end position="288"/>
    </location>
</feature>
<dbReference type="Proteomes" id="UP000464597">
    <property type="component" value="Chromosome"/>
</dbReference>
<dbReference type="EMBL" id="CP047180">
    <property type="protein sequence ID" value="QHC63899.1"/>
    <property type="molecule type" value="Genomic_DNA"/>
</dbReference>
<dbReference type="Pfam" id="PF04480">
    <property type="entry name" value="DUF559"/>
    <property type="match status" value="1"/>
</dbReference>
<evidence type="ECO:0000313" key="2">
    <source>
        <dbReference type="EMBL" id="QHC63899.1"/>
    </source>
</evidence>
<sequence length="290" mass="31413">MSGDGPEGVFRVAEGSAAGLSRARMRSAEFSSPAYGVRSTAPAVTLADRCAAMLHRLGDHVFVCGPTAALLWDAPLDRRWEQRLVLDVAVIAPARAPHARGLAGRSLSVDRDVDIVVGRRGALTSPARTWCDLGAVIELADLVAVGDDLLHRRLLTEESLRGALDRYPGRRGIARLRRALVLLDGRAESRPESQVRVALVLAGITGLEANVEIRDEAGAFLGRVDLCIARARVVIEYHGDYHRSEPGQWRRDVARARRLRAAGWTVIELTGDDLADLASVVAQVRAALHH</sequence>
<dbReference type="InterPro" id="IPR007569">
    <property type="entry name" value="DUF559"/>
</dbReference>
<name>A0ABX6H271_9MICO</name>
<evidence type="ECO:0000313" key="3">
    <source>
        <dbReference type="Proteomes" id="UP000464597"/>
    </source>
</evidence>
<gene>
    <name evidence="2" type="ORF">GSU69_15230</name>
</gene>
<dbReference type="RefSeq" id="WP_159423436.1">
    <property type="nucleotide sequence ID" value="NZ_CP047180.1"/>
</dbReference>
<dbReference type="InterPro" id="IPR011335">
    <property type="entry name" value="Restrct_endonuc-II-like"/>
</dbReference>
<proteinExistence type="predicted"/>
<dbReference type="SUPFAM" id="SSF52980">
    <property type="entry name" value="Restriction endonuclease-like"/>
    <property type="match status" value="1"/>
</dbReference>
<dbReference type="Gene3D" id="3.40.960.10">
    <property type="entry name" value="VSR Endonuclease"/>
    <property type="match status" value="1"/>
</dbReference>
<protein>
    <submittedName>
        <fullName evidence="2">DUF559 domain-containing protein</fullName>
    </submittedName>
</protein>